<keyword evidence="8" id="KW-1003">Cell membrane</keyword>
<accession>Q1N1W9</accession>
<evidence type="ECO:0000256" key="6">
    <source>
        <dbReference type="ARBA" id="ARBA00012487"/>
    </source>
</evidence>
<dbReference type="EMBL" id="AAQH01000009">
    <property type="protein sequence ID" value="EAT12162.1"/>
    <property type="molecule type" value="Genomic_DNA"/>
</dbReference>
<comment type="caution">
    <text evidence="20">The sequence shown here is derived from an EMBL/GenBank/DDBJ whole genome shotgun (WGS) entry which is preliminary data.</text>
</comment>
<keyword evidence="10 18" id="KW-0808">Transferase</keyword>
<evidence type="ECO:0000256" key="7">
    <source>
        <dbReference type="ARBA" id="ARBA00019373"/>
    </source>
</evidence>
<keyword evidence="17" id="KW-1208">Phospholipid metabolism</keyword>
<dbReference type="PANTHER" id="PTHR46382:SF1">
    <property type="entry name" value="PHOSPHATIDATE CYTIDYLYLTRANSFERASE"/>
    <property type="match status" value="1"/>
</dbReference>
<name>Q1N1W9_9GAMM</name>
<evidence type="ECO:0000313" key="21">
    <source>
        <dbReference type="Proteomes" id="UP000004263"/>
    </source>
</evidence>
<dbReference type="RefSeq" id="WP_007016258.1">
    <property type="nucleotide sequence ID" value="NZ_AAQH01000009.1"/>
</dbReference>
<comment type="similarity">
    <text evidence="5 18">Belongs to the CDS family.</text>
</comment>
<evidence type="ECO:0000256" key="5">
    <source>
        <dbReference type="ARBA" id="ARBA00010185"/>
    </source>
</evidence>
<evidence type="ECO:0000256" key="14">
    <source>
        <dbReference type="ARBA" id="ARBA00023098"/>
    </source>
</evidence>
<evidence type="ECO:0000256" key="15">
    <source>
        <dbReference type="ARBA" id="ARBA00023136"/>
    </source>
</evidence>
<evidence type="ECO:0000256" key="9">
    <source>
        <dbReference type="ARBA" id="ARBA00022516"/>
    </source>
</evidence>
<feature type="transmembrane region" description="Helical" evidence="19">
    <location>
        <begin position="177"/>
        <end position="197"/>
    </location>
</feature>
<evidence type="ECO:0000256" key="2">
    <source>
        <dbReference type="ARBA" id="ARBA00004651"/>
    </source>
</evidence>
<evidence type="ECO:0000256" key="16">
    <source>
        <dbReference type="ARBA" id="ARBA00023209"/>
    </source>
</evidence>
<comment type="pathway">
    <text evidence="4">Lipid metabolism.</text>
</comment>
<gene>
    <name evidence="20" type="ORF">RED65_04030</name>
</gene>
<dbReference type="HOGENOM" id="CLU_037294_1_2_6"/>
<dbReference type="EC" id="2.7.7.41" evidence="6 18"/>
<comment type="pathway">
    <text evidence="3 18">Phospholipid metabolism; CDP-diacylglycerol biosynthesis; CDP-diacylglycerol from sn-glycerol 3-phosphate: step 3/3.</text>
</comment>
<evidence type="ECO:0000256" key="19">
    <source>
        <dbReference type="SAM" id="Phobius"/>
    </source>
</evidence>
<keyword evidence="12 18" id="KW-0548">Nucleotidyltransferase</keyword>
<dbReference type="PROSITE" id="PS01315">
    <property type="entry name" value="CDS"/>
    <property type="match status" value="1"/>
</dbReference>
<reference evidence="20 21" key="1">
    <citation type="submission" date="2006-03" db="EMBL/GenBank/DDBJ databases">
        <authorList>
            <person name="Pinhassi J."/>
            <person name="Pedros-Alio C."/>
            <person name="Ferriera S."/>
            <person name="Johnson J."/>
            <person name="Kravitz S."/>
            <person name="Halpern A."/>
            <person name="Remington K."/>
            <person name="Beeson K."/>
            <person name="Tran B."/>
            <person name="Rogers Y.-H."/>
            <person name="Friedman R."/>
            <person name="Venter J.C."/>
        </authorList>
    </citation>
    <scope>NUCLEOTIDE SEQUENCE [LARGE SCALE GENOMIC DNA]</scope>
    <source>
        <strain evidence="20 21">RED65</strain>
    </source>
</reference>
<dbReference type="STRING" id="207949.RED65_04030"/>
<keyword evidence="14" id="KW-0443">Lipid metabolism</keyword>
<dbReference type="GO" id="GO:0016024">
    <property type="term" value="P:CDP-diacylglycerol biosynthetic process"/>
    <property type="evidence" value="ECO:0007669"/>
    <property type="project" value="UniProtKB-UniPathway"/>
</dbReference>
<evidence type="ECO:0000256" key="3">
    <source>
        <dbReference type="ARBA" id="ARBA00005119"/>
    </source>
</evidence>
<feature type="transmembrane region" description="Helical" evidence="19">
    <location>
        <begin position="108"/>
        <end position="129"/>
    </location>
</feature>
<dbReference type="PANTHER" id="PTHR46382">
    <property type="entry name" value="PHOSPHATIDATE CYTIDYLYLTRANSFERASE"/>
    <property type="match status" value="1"/>
</dbReference>
<feature type="transmembrane region" description="Helical" evidence="19">
    <location>
        <begin position="79"/>
        <end position="96"/>
    </location>
</feature>
<evidence type="ECO:0000256" key="10">
    <source>
        <dbReference type="ARBA" id="ARBA00022679"/>
    </source>
</evidence>
<dbReference type="OrthoDB" id="9799199at2"/>
<comment type="catalytic activity">
    <reaction evidence="1 18">
        <text>a 1,2-diacyl-sn-glycero-3-phosphate + CTP + H(+) = a CDP-1,2-diacyl-sn-glycerol + diphosphate</text>
        <dbReference type="Rhea" id="RHEA:16229"/>
        <dbReference type="ChEBI" id="CHEBI:15378"/>
        <dbReference type="ChEBI" id="CHEBI:33019"/>
        <dbReference type="ChEBI" id="CHEBI:37563"/>
        <dbReference type="ChEBI" id="CHEBI:58332"/>
        <dbReference type="ChEBI" id="CHEBI:58608"/>
        <dbReference type="EC" id="2.7.7.41"/>
    </reaction>
</comment>
<dbReference type="GO" id="GO:0005886">
    <property type="term" value="C:plasma membrane"/>
    <property type="evidence" value="ECO:0007669"/>
    <property type="project" value="UniProtKB-SubCell"/>
</dbReference>
<feature type="transmembrane region" description="Helical" evidence="19">
    <location>
        <begin position="56"/>
        <end position="73"/>
    </location>
</feature>
<dbReference type="UniPathway" id="UPA00557">
    <property type="reaction ID" value="UER00614"/>
</dbReference>
<keyword evidence="15 19" id="KW-0472">Membrane</keyword>
<organism evidence="20 21">
    <name type="scientific">Bermanella marisrubri</name>
    <dbReference type="NCBI Taxonomy" id="207949"/>
    <lineage>
        <taxon>Bacteria</taxon>
        <taxon>Pseudomonadati</taxon>
        <taxon>Pseudomonadota</taxon>
        <taxon>Gammaproteobacteria</taxon>
        <taxon>Oceanospirillales</taxon>
        <taxon>Oceanospirillaceae</taxon>
        <taxon>Bermanella</taxon>
    </lineage>
</organism>
<proteinExistence type="inferred from homology"/>
<evidence type="ECO:0000256" key="17">
    <source>
        <dbReference type="ARBA" id="ARBA00023264"/>
    </source>
</evidence>
<evidence type="ECO:0000256" key="1">
    <source>
        <dbReference type="ARBA" id="ARBA00001698"/>
    </source>
</evidence>
<keyword evidence="13 19" id="KW-1133">Transmembrane helix</keyword>
<evidence type="ECO:0000256" key="13">
    <source>
        <dbReference type="ARBA" id="ARBA00022989"/>
    </source>
</evidence>
<evidence type="ECO:0000256" key="8">
    <source>
        <dbReference type="ARBA" id="ARBA00022475"/>
    </source>
</evidence>
<keyword evidence="16" id="KW-0594">Phospholipid biosynthesis</keyword>
<keyword evidence="9" id="KW-0444">Lipid biosynthesis</keyword>
<keyword evidence="11 18" id="KW-0812">Transmembrane</keyword>
<evidence type="ECO:0000256" key="18">
    <source>
        <dbReference type="RuleBase" id="RU003938"/>
    </source>
</evidence>
<feature type="transmembrane region" description="Helical" evidence="19">
    <location>
        <begin position="261"/>
        <end position="278"/>
    </location>
</feature>
<feature type="transmembrane region" description="Helical" evidence="19">
    <location>
        <begin position="7"/>
        <end position="22"/>
    </location>
</feature>
<keyword evidence="21" id="KW-1185">Reference proteome</keyword>
<protein>
    <recommendedName>
        <fullName evidence="7 18">Phosphatidate cytidylyltransferase</fullName>
        <ecNumber evidence="6 18">2.7.7.41</ecNumber>
    </recommendedName>
</protein>
<evidence type="ECO:0000313" key="20">
    <source>
        <dbReference type="EMBL" id="EAT12162.1"/>
    </source>
</evidence>
<evidence type="ECO:0000256" key="11">
    <source>
        <dbReference type="ARBA" id="ARBA00022692"/>
    </source>
</evidence>
<dbReference type="Pfam" id="PF01148">
    <property type="entry name" value="CTP_transf_1"/>
    <property type="match status" value="1"/>
</dbReference>
<feature type="transmembrane region" description="Helical" evidence="19">
    <location>
        <begin position="135"/>
        <end position="156"/>
    </location>
</feature>
<evidence type="ECO:0000256" key="4">
    <source>
        <dbReference type="ARBA" id="ARBA00005189"/>
    </source>
</evidence>
<evidence type="ECO:0000256" key="12">
    <source>
        <dbReference type="ARBA" id="ARBA00022695"/>
    </source>
</evidence>
<dbReference type="GO" id="GO:0004605">
    <property type="term" value="F:phosphatidate cytidylyltransferase activity"/>
    <property type="evidence" value="ECO:0007669"/>
    <property type="project" value="UniProtKB-EC"/>
</dbReference>
<feature type="transmembrane region" description="Helical" evidence="19">
    <location>
        <begin position="209"/>
        <end position="229"/>
    </location>
</feature>
<sequence>MLKQRIITALILAPIMIGGIFFLPLSEFMVFIGLITAIGGWEWAKMSGLKAPLGRIAYAGLIAGFIAAIYLFDQTQEESVLYVAAVWWLLALILVITHPRLESVWQSVPVRLLIGLLVLIPMWVGFVQIKSYPYSNFLILFVMLVVWGADVGAYFAGRTFGKHKLAPKVSPGKTWEGVYGGLLTTALIAWFGGQLLQSETNIQLDVNQWLMLFAITFVVTIVSVVGDLLESMMKRHCGMKDSSNLLPGHGGVMDRIDSMTAALPVFALALSLFGWNLIK</sequence>
<comment type="subcellular location">
    <subcellularLocation>
        <location evidence="2">Cell membrane</location>
        <topology evidence="2">Multi-pass membrane protein</topology>
    </subcellularLocation>
</comment>
<dbReference type="AlphaFoldDB" id="Q1N1W9"/>
<dbReference type="Proteomes" id="UP000004263">
    <property type="component" value="Unassembled WGS sequence"/>
</dbReference>
<dbReference type="InterPro" id="IPR000374">
    <property type="entry name" value="PC_trans"/>
</dbReference>